<feature type="domain" description="Ketoreductase" evidence="9">
    <location>
        <begin position="4"/>
        <end position="181"/>
    </location>
</feature>
<dbReference type="Proteomes" id="UP000255423">
    <property type="component" value="Unassembled WGS sequence"/>
</dbReference>
<sequence>MPTKSIVTGASRGIGLAIARELAARGSDVVLISRGGCPEQAEAIAKEFGVKTFTFACDVSNSDSVKDAFKQAIDALGGVDCLVNNAGITRDGLVLRMKDEDFDNVIATDLRSTFLCTRAVLRTMMGARKGSIVNIASLNGIRTQAGQANYAAAKAGVIGMTKSNSMEFGSRGITVNAVAPGFIDTDMTAAMSEETRAKYAAQIPLGRLGQPEDVAKAVAFLASDDAKYITGQVIGVDGGLNA</sequence>
<comment type="similarity">
    <text evidence="2 8">Belongs to the short-chain dehydrogenases/reductases (SDR) family.</text>
</comment>
<dbReference type="PANTHER" id="PTHR42879:SF2">
    <property type="entry name" value="3-OXOACYL-[ACYL-CARRIER-PROTEIN] REDUCTASE FABG"/>
    <property type="match status" value="1"/>
</dbReference>
<dbReference type="InterPro" id="IPR011284">
    <property type="entry name" value="3oxo_ACP_reduc"/>
</dbReference>
<evidence type="ECO:0000256" key="6">
    <source>
        <dbReference type="PIRSR" id="PIRSR611284-1"/>
    </source>
</evidence>
<dbReference type="EMBL" id="UHJL01000004">
    <property type="protein sequence ID" value="SUQ25797.1"/>
    <property type="molecule type" value="Genomic_DNA"/>
</dbReference>
<comment type="pathway">
    <text evidence="8">Lipid metabolism; fatty acid biosynthesis.</text>
</comment>
<evidence type="ECO:0000256" key="8">
    <source>
        <dbReference type="RuleBase" id="RU366074"/>
    </source>
</evidence>
<dbReference type="Gene3D" id="3.40.50.720">
    <property type="entry name" value="NAD(P)-binding Rossmann-like Domain"/>
    <property type="match status" value="1"/>
</dbReference>
<dbReference type="InterPro" id="IPR050259">
    <property type="entry name" value="SDR"/>
</dbReference>
<dbReference type="NCBIfam" id="NF009466">
    <property type="entry name" value="PRK12826.1-2"/>
    <property type="match status" value="1"/>
</dbReference>
<keyword evidence="8" id="KW-0275">Fatty acid biosynthesis</keyword>
<dbReference type="NCBIfam" id="TIGR01830">
    <property type="entry name" value="3oxo_ACP_reduc"/>
    <property type="match status" value="1"/>
</dbReference>
<gene>
    <name evidence="10" type="ORF">SAMN05661053_2591</name>
</gene>
<feature type="binding site" evidence="7">
    <location>
        <begin position="9"/>
        <end position="12"/>
    </location>
    <ligand>
        <name>NADP(+)</name>
        <dbReference type="ChEBI" id="CHEBI:58349"/>
    </ligand>
</feature>
<dbReference type="NCBIfam" id="NF005559">
    <property type="entry name" value="PRK07231.1"/>
    <property type="match status" value="1"/>
</dbReference>
<dbReference type="CDD" id="cd05333">
    <property type="entry name" value="BKR_SDR_c"/>
    <property type="match status" value="1"/>
</dbReference>
<evidence type="ECO:0000256" key="2">
    <source>
        <dbReference type="ARBA" id="ARBA00006484"/>
    </source>
</evidence>
<name>A0A380S7F1_FIBSU</name>
<dbReference type="FunFam" id="3.40.50.720:FF:000115">
    <property type="entry name" value="3-oxoacyl-[acyl-carrier-protein] reductase FabG"/>
    <property type="match status" value="1"/>
</dbReference>
<dbReference type="GO" id="GO:0006633">
    <property type="term" value="P:fatty acid biosynthetic process"/>
    <property type="evidence" value="ECO:0007669"/>
    <property type="project" value="UniProtKB-UniPathway"/>
</dbReference>
<evidence type="ECO:0000256" key="4">
    <source>
        <dbReference type="ARBA" id="ARBA00023002"/>
    </source>
</evidence>
<keyword evidence="8" id="KW-0276">Fatty acid metabolism</keyword>
<keyword evidence="8" id="KW-0443">Lipid metabolism</keyword>
<evidence type="ECO:0000256" key="7">
    <source>
        <dbReference type="PIRSR" id="PIRSR611284-2"/>
    </source>
</evidence>
<dbReference type="InterPro" id="IPR057326">
    <property type="entry name" value="KR_dom"/>
</dbReference>
<dbReference type="InterPro" id="IPR002347">
    <property type="entry name" value="SDR_fam"/>
</dbReference>
<comment type="function">
    <text evidence="1 8">Catalyzes the NADPH-dependent reduction of beta-ketoacyl-ACP substrates to beta-hydroxyacyl-ACP products, the first reductive step in the elongation cycle of fatty acid biosynthesis.</text>
</comment>
<proteinExistence type="inferred from homology"/>
<evidence type="ECO:0000256" key="5">
    <source>
        <dbReference type="ARBA" id="ARBA00048508"/>
    </source>
</evidence>
<evidence type="ECO:0000313" key="11">
    <source>
        <dbReference type="Proteomes" id="UP000255423"/>
    </source>
</evidence>
<dbReference type="GO" id="GO:0051287">
    <property type="term" value="F:NAD binding"/>
    <property type="evidence" value="ECO:0007669"/>
    <property type="project" value="UniProtKB-UniRule"/>
</dbReference>
<dbReference type="Pfam" id="PF13561">
    <property type="entry name" value="adh_short_C2"/>
    <property type="match status" value="1"/>
</dbReference>
<dbReference type="SMART" id="SM00822">
    <property type="entry name" value="PKS_KR"/>
    <property type="match status" value="1"/>
</dbReference>
<keyword evidence="3 7" id="KW-0521">NADP</keyword>
<accession>A0A380S7F1</accession>
<evidence type="ECO:0000259" key="9">
    <source>
        <dbReference type="SMART" id="SM00822"/>
    </source>
</evidence>
<evidence type="ECO:0000313" key="10">
    <source>
        <dbReference type="EMBL" id="SUQ25797.1"/>
    </source>
</evidence>
<dbReference type="PRINTS" id="PR00081">
    <property type="entry name" value="GDHRDH"/>
</dbReference>
<comment type="subunit">
    <text evidence="8">Homotetramer.</text>
</comment>
<dbReference type="PANTHER" id="PTHR42879">
    <property type="entry name" value="3-OXOACYL-(ACYL-CARRIER-PROTEIN) REDUCTASE"/>
    <property type="match status" value="1"/>
</dbReference>
<organism evidence="10 11">
    <name type="scientific">Fibrobacter succinogenes</name>
    <name type="common">Bacteroides succinogenes</name>
    <dbReference type="NCBI Taxonomy" id="833"/>
    <lineage>
        <taxon>Bacteria</taxon>
        <taxon>Pseudomonadati</taxon>
        <taxon>Fibrobacterota</taxon>
        <taxon>Fibrobacteria</taxon>
        <taxon>Fibrobacterales</taxon>
        <taxon>Fibrobacteraceae</taxon>
        <taxon>Fibrobacter</taxon>
    </lineage>
</organism>
<dbReference type="OMA" id="LFGVQCD"/>
<dbReference type="RefSeq" id="WP_014546671.1">
    <property type="nucleotide sequence ID" value="NZ_UHJL01000004.1"/>
</dbReference>
<reference evidence="10 11" key="1">
    <citation type="submission" date="2017-08" db="EMBL/GenBank/DDBJ databases">
        <authorList>
            <person name="de Groot N.N."/>
        </authorList>
    </citation>
    <scope>NUCLEOTIDE SEQUENCE [LARGE SCALE GENOMIC DNA]</scope>
    <source>
        <strain evidence="10 11">HM2</strain>
    </source>
</reference>
<comment type="catalytic activity">
    <reaction evidence="5 8">
        <text>a (3R)-hydroxyacyl-[ACP] + NADP(+) = a 3-oxoacyl-[ACP] + NADPH + H(+)</text>
        <dbReference type="Rhea" id="RHEA:17397"/>
        <dbReference type="Rhea" id="RHEA-COMP:9916"/>
        <dbReference type="Rhea" id="RHEA-COMP:9945"/>
        <dbReference type="ChEBI" id="CHEBI:15378"/>
        <dbReference type="ChEBI" id="CHEBI:57783"/>
        <dbReference type="ChEBI" id="CHEBI:58349"/>
        <dbReference type="ChEBI" id="CHEBI:78776"/>
        <dbReference type="ChEBI" id="CHEBI:78827"/>
        <dbReference type="EC" id="1.1.1.100"/>
    </reaction>
</comment>
<feature type="binding site" evidence="7">
    <location>
        <position position="85"/>
    </location>
    <ligand>
        <name>NADP(+)</name>
        <dbReference type="ChEBI" id="CHEBI:58349"/>
    </ligand>
</feature>
<dbReference type="EC" id="1.1.1.100" evidence="8"/>
<feature type="binding site" evidence="7">
    <location>
        <begin position="150"/>
        <end position="154"/>
    </location>
    <ligand>
        <name>NADP(+)</name>
        <dbReference type="ChEBI" id="CHEBI:58349"/>
    </ligand>
</feature>
<evidence type="ECO:0000256" key="1">
    <source>
        <dbReference type="ARBA" id="ARBA00002607"/>
    </source>
</evidence>
<keyword evidence="4 8" id="KW-0560">Oxidoreductase</keyword>
<keyword evidence="8" id="KW-0444">Lipid biosynthesis</keyword>
<dbReference type="PRINTS" id="PR00080">
    <property type="entry name" value="SDRFAMILY"/>
</dbReference>
<feature type="active site" description="Proton acceptor" evidence="6">
    <location>
        <position position="150"/>
    </location>
</feature>
<evidence type="ECO:0000256" key="3">
    <source>
        <dbReference type="ARBA" id="ARBA00022857"/>
    </source>
</evidence>
<dbReference type="InterPro" id="IPR036291">
    <property type="entry name" value="NAD(P)-bd_dom_sf"/>
</dbReference>
<dbReference type="AlphaFoldDB" id="A0A380S7F1"/>
<dbReference type="UniPathway" id="UPA00094"/>
<dbReference type="GO" id="GO:0004316">
    <property type="term" value="F:3-oxoacyl-[acyl-carrier-protein] reductase (NADPH) activity"/>
    <property type="evidence" value="ECO:0007669"/>
    <property type="project" value="UniProtKB-UniRule"/>
</dbReference>
<feature type="binding site" evidence="7">
    <location>
        <position position="183"/>
    </location>
    <ligand>
        <name>NADP(+)</name>
        <dbReference type="ChEBI" id="CHEBI:58349"/>
    </ligand>
</feature>
<protein>
    <recommendedName>
        <fullName evidence="8">3-oxoacyl-[acyl-carrier-protein] reductase</fullName>
        <ecNumber evidence="8">1.1.1.100</ecNumber>
    </recommendedName>
</protein>
<dbReference type="SUPFAM" id="SSF51735">
    <property type="entry name" value="NAD(P)-binding Rossmann-fold domains"/>
    <property type="match status" value="1"/>
</dbReference>